<dbReference type="Gene3D" id="3.40.50.300">
    <property type="entry name" value="P-loop containing nucleotide triphosphate hydrolases"/>
    <property type="match status" value="1"/>
</dbReference>
<reference evidence="6" key="2">
    <citation type="submission" date="2021-08" db="EMBL/GenBank/DDBJ databases">
        <authorList>
            <person name="Tani A."/>
            <person name="Ola A."/>
            <person name="Ogura Y."/>
            <person name="Katsura K."/>
            <person name="Hayashi T."/>
        </authorList>
    </citation>
    <scope>NUCLEOTIDE SEQUENCE</scope>
    <source>
        <strain evidence="6">DSM 17168</strain>
    </source>
</reference>
<evidence type="ECO:0000313" key="6">
    <source>
        <dbReference type="EMBL" id="GJE03898.1"/>
    </source>
</evidence>
<accession>A0ABQ4SN87</accession>
<evidence type="ECO:0000313" key="7">
    <source>
        <dbReference type="Proteomes" id="UP001055153"/>
    </source>
</evidence>
<protein>
    <submittedName>
        <fullName evidence="6">Aliphatic sulfonates import ATP-binding protein SsuB</fullName>
    </submittedName>
</protein>
<keyword evidence="2" id="KW-0813">Transport</keyword>
<dbReference type="EMBL" id="BPQQ01000096">
    <property type="protein sequence ID" value="GJE03898.1"/>
    <property type="molecule type" value="Genomic_DNA"/>
</dbReference>
<reference evidence="6" key="1">
    <citation type="journal article" date="2021" name="Front. Microbiol.">
        <title>Comprehensive Comparative Genomics and Phenotyping of Methylobacterium Species.</title>
        <authorList>
            <person name="Alessa O."/>
            <person name="Ogura Y."/>
            <person name="Fujitani Y."/>
            <person name="Takami H."/>
            <person name="Hayashi T."/>
            <person name="Sahin N."/>
            <person name="Tani A."/>
        </authorList>
    </citation>
    <scope>NUCLEOTIDE SEQUENCE</scope>
    <source>
        <strain evidence="6">DSM 17168</strain>
    </source>
</reference>
<dbReference type="PANTHER" id="PTHR42788">
    <property type="entry name" value="TAURINE IMPORT ATP-BINDING PROTEIN-RELATED"/>
    <property type="match status" value="1"/>
</dbReference>
<dbReference type="Pfam" id="PF00005">
    <property type="entry name" value="ABC_tran"/>
    <property type="match status" value="1"/>
</dbReference>
<dbReference type="SUPFAM" id="SSF52540">
    <property type="entry name" value="P-loop containing nucleoside triphosphate hydrolases"/>
    <property type="match status" value="1"/>
</dbReference>
<dbReference type="InterPro" id="IPR050166">
    <property type="entry name" value="ABC_transporter_ATP-bind"/>
</dbReference>
<feature type="domain" description="ABC transporter" evidence="5">
    <location>
        <begin position="38"/>
        <end position="270"/>
    </location>
</feature>
<dbReference type="InterPro" id="IPR003439">
    <property type="entry name" value="ABC_transporter-like_ATP-bd"/>
</dbReference>
<keyword evidence="7" id="KW-1185">Reference proteome</keyword>
<dbReference type="CDD" id="cd03293">
    <property type="entry name" value="ABC_NrtD_SsuB_transporters"/>
    <property type="match status" value="1"/>
</dbReference>
<evidence type="ECO:0000259" key="5">
    <source>
        <dbReference type="PROSITE" id="PS50893"/>
    </source>
</evidence>
<dbReference type="RefSeq" id="WP_238241271.1">
    <property type="nucleotide sequence ID" value="NZ_BPQQ01000096.1"/>
</dbReference>
<dbReference type="PROSITE" id="PS00211">
    <property type="entry name" value="ABC_TRANSPORTER_1"/>
    <property type="match status" value="1"/>
</dbReference>
<evidence type="ECO:0000256" key="4">
    <source>
        <dbReference type="ARBA" id="ARBA00022840"/>
    </source>
</evidence>
<dbReference type="InterPro" id="IPR027417">
    <property type="entry name" value="P-loop_NTPase"/>
</dbReference>
<sequence length="290" mass="31390">MSTMARGTTAGSPASASAVPRSEAKAPLRIVASAPGAVSVAGVSHTYDVSGRVTKALDEIDLAIAPGRFVVIVGPSGCGKSSLLMMMTGLTKPTAGTIVCGGRPMTEPDPDVVGVVFQEASLYPWLTAQDNVEFPLSLRRVPKAERAARAREKLALVGLQGFEDRYPHELSGGMKQRVSIARGLVQNPSILMLDEPFAALDEQTRITMGDELLRIWAETGKTVVFVTHSLSEAAYLADEIVVMSARPGRIIDRIEVALPRPRTYEMMSTPHFAELRERIWRQIRHQVSEG</sequence>
<dbReference type="PROSITE" id="PS50893">
    <property type="entry name" value="ABC_TRANSPORTER_2"/>
    <property type="match status" value="1"/>
</dbReference>
<dbReference type="Proteomes" id="UP001055153">
    <property type="component" value="Unassembled WGS sequence"/>
</dbReference>
<keyword evidence="4 6" id="KW-0067">ATP-binding</keyword>
<name>A0ABQ4SN87_9HYPH</name>
<evidence type="ECO:0000256" key="2">
    <source>
        <dbReference type="ARBA" id="ARBA00022448"/>
    </source>
</evidence>
<evidence type="ECO:0000256" key="3">
    <source>
        <dbReference type="ARBA" id="ARBA00022741"/>
    </source>
</evidence>
<proteinExistence type="inferred from homology"/>
<evidence type="ECO:0000256" key="1">
    <source>
        <dbReference type="ARBA" id="ARBA00005417"/>
    </source>
</evidence>
<dbReference type="InterPro" id="IPR017871">
    <property type="entry name" value="ABC_transporter-like_CS"/>
</dbReference>
<dbReference type="InterPro" id="IPR003593">
    <property type="entry name" value="AAA+_ATPase"/>
</dbReference>
<comment type="similarity">
    <text evidence="1">Belongs to the ABC transporter superfamily.</text>
</comment>
<dbReference type="PANTHER" id="PTHR42788:SF13">
    <property type="entry name" value="ALIPHATIC SULFONATES IMPORT ATP-BINDING PROTEIN SSUB"/>
    <property type="match status" value="1"/>
</dbReference>
<gene>
    <name evidence="6" type="primary">ssuB_7</name>
    <name evidence="6" type="ORF">GMJLKIPL_5855</name>
</gene>
<keyword evidence="3" id="KW-0547">Nucleotide-binding</keyword>
<dbReference type="GO" id="GO:0005524">
    <property type="term" value="F:ATP binding"/>
    <property type="evidence" value="ECO:0007669"/>
    <property type="project" value="UniProtKB-KW"/>
</dbReference>
<comment type="caution">
    <text evidence="6">The sequence shown here is derived from an EMBL/GenBank/DDBJ whole genome shotgun (WGS) entry which is preliminary data.</text>
</comment>
<dbReference type="SMART" id="SM00382">
    <property type="entry name" value="AAA"/>
    <property type="match status" value="1"/>
</dbReference>
<organism evidence="6 7">
    <name type="scientific">Methylobacterium isbiliense</name>
    <dbReference type="NCBI Taxonomy" id="315478"/>
    <lineage>
        <taxon>Bacteria</taxon>
        <taxon>Pseudomonadati</taxon>
        <taxon>Pseudomonadota</taxon>
        <taxon>Alphaproteobacteria</taxon>
        <taxon>Hyphomicrobiales</taxon>
        <taxon>Methylobacteriaceae</taxon>
        <taxon>Methylobacterium</taxon>
    </lineage>
</organism>